<comment type="caution">
    <text evidence="2">The sequence shown here is derived from an EMBL/GenBank/DDBJ whole genome shotgun (WGS) entry which is preliminary data.</text>
</comment>
<feature type="compositionally biased region" description="Polar residues" evidence="1">
    <location>
        <begin position="27"/>
        <end position="39"/>
    </location>
</feature>
<keyword evidence="3" id="KW-1185">Reference proteome</keyword>
<accession>A0A8T0HXH4</accession>
<evidence type="ECO:0000313" key="2">
    <source>
        <dbReference type="EMBL" id="KAG0575078.1"/>
    </source>
</evidence>
<evidence type="ECO:0000313" key="3">
    <source>
        <dbReference type="Proteomes" id="UP000822688"/>
    </source>
</evidence>
<organism evidence="2 3">
    <name type="scientific">Ceratodon purpureus</name>
    <name type="common">Fire moss</name>
    <name type="synonym">Dicranum purpureum</name>
    <dbReference type="NCBI Taxonomy" id="3225"/>
    <lineage>
        <taxon>Eukaryota</taxon>
        <taxon>Viridiplantae</taxon>
        <taxon>Streptophyta</taxon>
        <taxon>Embryophyta</taxon>
        <taxon>Bryophyta</taxon>
        <taxon>Bryophytina</taxon>
        <taxon>Bryopsida</taxon>
        <taxon>Dicranidae</taxon>
        <taxon>Pseudoditrichales</taxon>
        <taxon>Ditrichaceae</taxon>
        <taxon>Ceratodon</taxon>
    </lineage>
</organism>
<sequence>MYSVGVTEGMTPRLWRRMNATNHSIEDSSTTAILESGSRTRGGRAGLWSNGDMGRSIGNKLSECIWRTRVKICYWSERMLFRMRGLCRIF</sequence>
<name>A0A8T0HXH4_CERPU</name>
<feature type="region of interest" description="Disordered" evidence="1">
    <location>
        <begin position="27"/>
        <end position="47"/>
    </location>
</feature>
<evidence type="ECO:0000256" key="1">
    <source>
        <dbReference type="SAM" id="MobiDB-lite"/>
    </source>
</evidence>
<dbReference type="AlphaFoldDB" id="A0A8T0HXH4"/>
<protein>
    <submittedName>
        <fullName evidence="2">Uncharacterized protein</fullName>
    </submittedName>
</protein>
<dbReference type="EMBL" id="CM026426">
    <property type="protein sequence ID" value="KAG0575078.1"/>
    <property type="molecule type" value="Genomic_DNA"/>
</dbReference>
<reference evidence="2" key="1">
    <citation type="submission" date="2020-06" db="EMBL/GenBank/DDBJ databases">
        <title>WGS assembly of Ceratodon purpureus strain R40.</title>
        <authorList>
            <person name="Carey S.B."/>
            <person name="Jenkins J."/>
            <person name="Shu S."/>
            <person name="Lovell J.T."/>
            <person name="Sreedasyam A."/>
            <person name="Maumus F."/>
            <person name="Tiley G.P."/>
            <person name="Fernandez-Pozo N."/>
            <person name="Barry K."/>
            <person name="Chen C."/>
            <person name="Wang M."/>
            <person name="Lipzen A."/>
            <person name="Daum C."/>
            <person name="Saski C.A."/>
            <person name="Payton A.C."/>
            <person name="Mcbreen J.C."/>
            <person name="Conrad R.E."/>
            <person name="Kollar L.M."/>
            <person name="Olsson S."/>
            <person name="Huttunen S."/>
            <person name="Landis J.B."/>
            <person name="Wickett N.J."/>
            <person name="Johnson M.G."/>
            <person name="Rensing S.A."/>
            <person name="Grimwood J."/>
            <person name="Schmutz J."/>
            <person name="Mcdaniel S.F."/>
        </authorList>
    </citation>
    <scope>NUCLEOTIDE SEQUENCE</scope>
    <source>
        <strain evidence="2">R40</strain>
    </source>
</reference>
<proteinExistence type="predicted"/>
<dbReference type="Proteomes" id="UP000822688">
    <property type="component" value="Chromosome V"/>
</dbReference>
<gene>
    <name evidence="2" type="ORF">KC19_VG316200</name>
</gene>